<evidence type="ECO:0000313" key="3">
    <source>
        <dbReference type="Proteomes" id="UP000478546"/>
    </source>
</evidence>
<dbReference type="EMBL" id="JAAEAA010000005">
    <property type="protein sequence ID" value="NDK55252.1"/>
    <property type="molecule type" value="Genomic_DNA"/>
</dbReference>
<gene>
    <name evidence="2" type="ORF">GWO68_04915</name>
</gene>
<feature type="compositionally biased region" description="Basic and acidic residues" evidence="1">
    <location>
        <begin position="171"/>
        <end position="183"/>
    </location>
</feature>
<dbReference type="Proteomes" id="UP000478546">
    <property type="component" value="Unassembled WGS sequence"/>
</dbReference>
<name>A0A6B2H7I3_9BACT</name>
<accession>A0A6B2H7I3</accession>
<dbReference type="AlphaFoldDB" id="A0A6B2H7I3"/>
<keyword evidence="3" id="KW-1185">Reference proteome</keyword>
<dbReference type="RefSeq" id="WP_162345314.1">
    <property type="nucleotide sequence ID" value="NZ_JAAEAA010000005.1"/>
</dbReference>
<proteinExistence type="predicted"/>
<reference evidence="2 3" key="1">
    <citation type="submission" date="2020-01" db="EMBL/GenBank/DDBJ databases">
        <authorList>
            <person name="Kim M.K."/>
        </authorList>
    </citation>
    <scope>NUCLEOTIDE SEQUENCE [LARGE SCALE GENOMIC DNA]</scope>
    <source>
        <strain evidence="2 3">BT213</strain>
    </source>
</reference>
<organism evidence="2 3">
    <name type="scientific">Pontibacter fetidus</name>
    <dbReference type="NCBI Taxonomy" id="2700082"/>
    <lineage>
        <taxon>Bacteria</taxon>
        <taxon>Pseudomonadati</taxon>
        <taxon>Bacteroidota</taxon>
        <taxon>Cytophagia</taxon>
        <taxon>Cytophagales</taxon>
        <taxon>Hymenobacteraceae</taxon>
        <taxon>Pontibacter</taxon>
    </lineage>
</organism>
<protein>
    <submittedName>
        <fullName evidence="2">Uncharacterized protein</fullName>
    </submittedName>
</protein>
<comment type="caution">
    <text evidence="2">The sequence shown here is derived from an EMBL/GenBank/DDBJ whole genome shotgun (WGS) entry which is preliminary data.</text>
</comment>
<feature type="region of interest" description="Disordered" evidence="1">
    <location>
        <begin position="171"/>
        <end position="255"/>
    </location>
</feature>
<evidence type="ECO:0000313" key="2">
    <source>
        <dbReference type="EMBL" id="NDK55252.1"/>
    </source>
</evidence>
<evidence type="ECO:0000256" key="1">
    <source>
        <dbReference type="SAM" id="MobiDB-lite"/>
    </source>
</evidence>
<feature type="compositionally biased region" description="Polar residues" evidence="1">
    <location>
        <begin position="120"/>
        <end position="129"/>
    </location>
</feature>
<feature type="compositionally biased region" description="Basic and acidic residues" evidence="1">
    <location>
        <begin position="110"/>
        <end position="119"/>
    </location>
</feature>
<sequence length="255" mass="30392">METNEHYYDSNYDTSRYTNRREENAPESYNRYSQRGNYYGIADTDHGHGNVRIQQRDDFYEFSRGPVGGYGAANYNDNYRNTHRNRDDHYRYGDDNHFKESHGYTGNQDYRSEEYRNRISQDQNYSRGSNYGDAGNSRYARQENSYQNPGYGRRYSEYGQDERRNYNHDLTDIHHDRGEHSRSASDNNYGRNYRPANQFDFDDNKEDYRYSGRIKSSGSTNDQYRENVNRNRHPSGPDYSRHSPISNYGYDTFGI</sequence>
<feature type="region of interest" description="Disordered" evidence="1">
    <location>
        <begin position="70"/>
        <end position="156"/>
    </location>
</feature>
<feature type="compositionally biased region" description="Basic and acidic residues" evidence="1">
    <location>
        <begin position="84"/>
        <end position="102"/>
    </location>
</feature>
<feature type="region of interest" description="Disordered" evidence="1">
    <location>
        <begin position="1"/>
        <end position="33"/>
    </location>
</feature>